<reference evidence="4 5" key="1">
    <citation type="submission" date="2016-10" db="EMBL/GenBank/DDBJ databases">
        <authorList>
            <person name="Varghese N."/>
            <person name="Submissions S."/>
        </authorList>
    </citation>
    <scope>NUCLEOTIDE SEQUENCE [LARGE SCALE GENOMIC DNA]</scope>
    <source>
        <strain evidence="4 5">DSM 5563</strain>
    </source>
</reference>
<dbReference type="PANTHER" id="PTHR11596:SF72">
    <property type="entry name" value="ALKALINE PHOSPHATASE"/>
    <property type="match status" value="1"/>
</dbReference>
<feature type="active site" description="Phosphoserine intermediate" evidence="1">
    <location>
        <position position="184"/>
    </location>
</feature>
<feature type="binding site" evidence="2">
    <location>
        <position position="429"/>
    </location>
    <ligand>
        <name>Zn(2+)</name>
        <dbReference type="ChEBI" id="CHEBI:29105"/>
        <label>2</label>
    </ligand>
</feature>
<feature type="binding site" evidence="2">
    <location>
        <position position="428"/>
    </location>
    <ligand>
        <name>Zn(2+)</name>
        <dbReference type="ChEBI" id="CHEBI:29105"/>
        <label>2</label>
    </ligand>
</feature>
<comment type="similarity">
    <text evidence="3">Belongs to the alkaline phosphatase family.</text>
</comment>
<gene>
    <name evidence="4" type="ORF">SAMN02745723_105126</name>
</gene>
<feature type="binding site" evidence="2">
    <location>
        <position position="135"/>
    </location>
    <ligand>
        <name>Mg(2+)</name>
        <dbReference type="ChEBI" id="CHEBI:18420"/>
    </ligand>
</feature>
<keyword evidence="2" id="KW-0460">Magnesium</keyword>
<keyword evidence="2" id="KW-0862">Zinc</keyword>
<proteinExistence type="inferred from homology"/>
<dbReference type="RefSeq" id="WP_074822654.1">
    <property type="nucleotide sequence ID" value="NZ_FOLW01000005.1"/>
</dbReference>
<feature type="binding site" evidence="2">
    <location>
        <position position="386"/>
    </location>
    <ligand>
        <name>Zn(2+)</name>
        <dbReference type="ChEBI" id="CHEBI:29105"/>
        <label>2</label>
    </ligand>
</feature>
<dbReference type="GO" id="GO:0046872">
    <property type="term" value="F:metal ion binding"/>
    <property type="evidence" value="ECO:0007669"/>
    <property type="project" value="UniProtKB-KW"/>
</dbReference>
<dbReference type="Gene3D" id="3.40.720.10">
    <property type="entry name" value="Alkaline Phosphatase, subunit A"/>
    <property type="match status" value="1"/>
</dbReference>
<protein>
    <submittedName>
        <fullName evidence="4">Alkaline phosphatase</fullName>
    </submittedName>
</protein>
<comment type="cofactor">
    <cofactor evidence="2">
        <name>Zn(2+)</name>
        <dbReference type="ChEBI" id="CHEBI:29105"/>
    </cofactor>
    <text evidence="2">Binds 2 Zn(2+) ions.</text>
</comment>
<accession>A0AAJ4WAX5</accession>
<dbReference type="SMART" id="SM00098">
    <property type="entry name" value="alkPPc"/>
    <property type="match status" value="1"/>
</dbReference>
<dbReference type="InterPro" id="IPR017850">
    <property type="entry name" value="Alkaline_phosphatase_core_sf"/>
</dbReference>
<feature type="binding site" evidence="2">
    <location>
        <position position="542"/>
    </location>
    <ligand>
        <name>Zn(2+)</name>
        <dbReference type="ChEBI" id="CHEBI:29105"/>
        <label>2</label>
    </ligand>
</feature>
<dbReference type="PANTHER" id="PTHR11596">
    <property type="entry name" value="ALKALINE PHOSPHATASE"/>
    <property type="match status" value="1"/>
</dbReference>
<comment type="cofactor">
    <cofactor evidence="2">
        <name>Mg(2+)</name>
        <dbReference type="ChEBI" id="CHEBI:18420"/>
    </cofactor>
    <text evidence="2">Binds 1 Mg(2+) ion.</text>
</comment>
<dbReference type="InterPro" id="IPR001952">
    <property type="entry name" value="Alkaline_phosphatase"/>
</dbReference>
<evidence type="ECO:0000313" key="5">
    <source>
        <dbReference type="Proteomes" id="UP000226420"/>
    </source>
</evidence>
<name>A0AAJ4WAX5_9GAMM</name>
<dbReference type="EMBL" id="FOLW01000005">
    <property type="protein sequence ID" value="SFC89381.1"/>
    <property type="molecule type" value="Genomic_DNA"/>
</dbReference>
<feature type="binding site" evidence="2">
    <location>
        <position position="390"/>
    </location>
    <ligand>
        <name>Zn(2+)</name>
        <dbReference type="ChEBI" id="CHEBI:29105"/>
        <label>2</label>
    </ligand>
</feature>
<dbReference type="Pfam" id="PF00245">
    <property type="entry name" value="Alk_phosphatase"/>
    <property type="match status" value="1"/>
</dbReference>
<evidence type="ECO:0000256" key="3">
    <source>
        <dbReference type="RuleBase" id="RU003946"/>
    </source>
</evidence>
<dbReference type="SUPFAM" id="SSF53649">
    <property type="entry name" value="Alkaline phosphatase-like"/>
    <property type="match status" value="1"/>
</dbReference>
<dbReference type="PRINTS" id="PR00113">
    <property type="entry name" value="ALKPHPHTASE"/>
</dbReference>
<evidence type="ECO:0000256" key="1">
    <source>
        <dbReference type="PIRSR" id="PIRSR601952-1"/>
    </source>
</evidence>
<dbReference type="Proteomes" id="UP000226420">
    <property type="component" value="Unassembled WGS sequence"/>
</dbReference>
<feature type="binding site" evidence="2">
    <location>
        <position position="245"/>
    </location>
    <ligand>
        <name>Mg(2+)</name>
        <dbReference type="ChEBI" id="CHEBI:18420"/>
    </ligand>
</feature>
<organism evidence="4 5">
    <name type="scientific">Pragia fontium DSM 5563 = ATCC 49100</name>
    <dbReference type="NCBI Taxonomy" id="1122977"/>
    <lineage>
        <taxon>Bacteria</taxon>
        <taxon>Pseudomonadati</taxon>
        <taxon>Pseudomonadota</taxon>
        <taxon>Gammaproteobacteria</taxon>
        <taxon>Enterobacterales</taxon>
        <taxon>Budviciaceae</taxon>
        <taxon>Pragia</taxon>
    </lineage>
</organism>
<evidence type="ECO:0000256" key="2">
    <source>
        <dbReference type="PIRSR" id="PIRSR601952-2"/>
    </source>
</evidence>
<feature type="binding site" evidence="2">
    <location>
        <position position="381"/>
    </location>
    <ligand>
        <name>Mg(2+)</name>
        <dbReference type="ChEBI" id="CHEBI:18420"/>
    </ligand>
</feature>
<comment type="caution">
    <text evidence="4">The sequence shown here is derived from an EMBL/GenBank/DDBJ whole genome shotgun (WGS) entry which is preliminary data.</text>
</comment>
<feature type="binding site" evidence="2">
    <location>
        <position position="135"/>
    </location>
    <ligand>
        <name>Zn(2+)</name>
        <dbReference type="ChEBI" id="CHEBI:29105"/>
        <label>2</label>
    </ligand>
</feature>
<feature type="binding site" evidence="2">
    <location>
        <position position="243"/>
    </location>
    <ligand>
        <name>Mg(2+)</name>
        <dbReference type="ChEBI" id="CHEBI:18420"/>
    </ligand>
</feature>
<sequence>MKASWFIPMTLALVPVLVPVTASAVNIYPIDRATMLTGGKFDFKVEFEQEVNPEKVSVKINGKDYQQVWGKKSEFIKNEDGAKASSLVVKNVDLTSPGAYKVEVSAGDEKGSVSWNIYQTPAKRQAKNVILFIGDGLSVAHRTGARILSKGITEGKADGRLAMDDLSNMAFIGTSSTDSIAADSANTMSAYMTGHKSGVNALGVYVSRAKDSLNHPKQETLGELLKRTTNMSVGIVSDAELEDATPAAVVSHTRRRADKSEIVSMFYDVKPEVMLGGGSAYFLPQTTPGSKRKDDQNYIERFQQAGYQLATDADSLKQQGASASKLLGLFHTGNMDDVLDRRFLKNDVTKKFPNQPDLTEMTQTALDVLSKNDNGFFLMVESALIDKASHPLDWERSIYNTIMLDQSVAVAKKFAETHPDTLIIVTGDHTHGISIIGTVDDNKPGSDMREKVGVYETAGYPNYQDKNGDGYPDKVDVSKRLAVFFNNFPDYYETFRPKLDGRFVPAIQNEKGEYIANAAYKDVPGAVLRTGNIPRDADTGVHSVDDMIVQASGPGSERIRGYMDNTELFRVITDALSLGHGKQGQ</sequence>
<dbReference type="GO" id="GO:0004035">
    <property type="term" value="F:alkaline phosphatase activity"/>
    <property type="evidence" value="ECO:0007669"/>
    <property type="project" value="TreeGrafter"/>
</dbReference>
<evidence type="ECO:0000313" key="4">
    <source>
        <dbReference type="EMBL" id="SFC89381.1"/>
    </source>
</evidence>
<keyword evidence="2" id="KW-0479">Metal-binding</keyword>
<dbReference type="AlphaFoldDB" id="A0AAJ4WAX5"/>
<dbReference type="CDD" id="cd16012">
    <property type="entry name" value="ALP"/>
    <property type="match status" value="1"/>
</dbReference>